<dbReference type="EMBL" id="BMVN01000064">
    <property type="protein sequence ID" value="GHA68144.1"/>
    <property type="molecule type" value="Genomic_DNA"/>
</dbReference>
<name>A0ABQ3DA72_9ACTN</name>
<dbReference type="RefSeq" id="WP_189894570.1">
    <property type="nucleotide sequence ID" value="NZ_BMVN01000064.1"/>
</dbReference>
<evidence type="ECO:0000313" key="2">
    <source>
        <dbReference type="Proteomes" id="UP000653644"/>
    </source>
</evidence>
<proteinExistence type="predicted"/>
<comment type="caution">
    <text evidence="1">The sequence shown here is derived from an EMBL/GenBank/DDBJ whole genome shotgun (WGS) entry which is preliminary data.</text>
</comment>
<reference evidence="2" key="1">
    <citation type="journal article" date="2019" name="Int. J. Syst. Evol. Microbiol.">
        <title>The Global Catalogue of Microorganisms (GCM) 10K type strain sequencing project: providing services to taxonomists for standard genome sequencing and annotation.</title>
        <authorList>
            <consortium name="The Broad Institute Genomics Platform"/>
            <consortium name="The Broad Institute Genome Sequencing Center for Infectious Disease"/>
            <person name="Wu L."/>
            <person name="Ma J."/>
        </authorList>
    </citation>
    <scope>NUCLEOTIDE SEQUENCE [LARGE SCALE GENOMIC DNA]</scope>
    <source>
        <strain evidence="2">JCM 4733</strain>
    </source>
</reference>
<accession>A0ABQ3DA72</accession>
<evidence type="ECO:0000313" key="1">
    <source>
        <dbReference type="EMBL" id="GHA68144.1"/>
    </source>
</evidence>
<organism evidence="1 2">
    <name type="scientific">Streptomyces canarius</name>
    <dbReference type="NCBI Taxonomy" id="285453"/>
    <lineage>
        <taxon>Bacteria</taxon>
        <taxon>Bacillati</taxon>
        <taxon>Actinomycetota</taxon>
        <taxon>Actinomycetes</taxon>
        <taxon>Kitasatosporales</taxon>
        <taxon>Streptomycetaceae</taxon>
        <taxon>Streptomyces</taxon>
    </lineage>
</organism>
<gene>
    <name evidence="1" type="ORF">GCM10010345_84770</name>
</gene>
<sequence>MPSGYRCQYLTDWVATEMRWALSLDTDEKAAITDVLDNCPDVPLTVTPAR</sequence>
<protein>
    <submittedName>
        <fullName evidence="1">Uncharacterized protein</fullName>
    </submittedName>
</protein>
<dbReference type="Proteomes" id="UP000653644">
    <property type="component" value="Unassembled WGS sequence"/>
</dbReference>
<keyword evidence="2" id="KW-1185">Reference proteome</keyword>